<dbReference type="AlphaFoldDB" id="S4MVM1"/>
<accession>S4MVM1</accession>
<protein>
    <submittedName>
        <fullName evidence="2">Uncharacterized protein</fullName>
    </submittedName>
</protein>
<evidence type="ECO:0000313" key="3">
    <source>
        <dbReference type="Proteomes" id="UP000015001"/>
    </source>
</evidence>
<keyword evidence="3" id="KW-1185">Reference proteome</keyword>
<comment type="caution">
    <text evidence="2">The sequence shown here is derived from an EMBL/GenBank/DDBJ whole genome shotgun (WGS) entry which is preliminary data.</text>
</comment>
<name>S4MVM1_9ACTN</name>
<feature type="region of interest" description="Disordered" evidence="1">
    <location>
        <begin position="1"/>
        <end position="30"/>
    </location>
</feature>
<dbReference type="HOGENOM" id="CLU_3122970_0_0_11"/>
<gene>
    <name evidence="2" type="ORF">STAFG_2009</name>
</gene>
<evidence type="ECO:0000313" key="2">
    <source>
        <dbReference type="EMBL" id="EPJ40926.1"/>
    </source>
</evidence>
<reference evidence="2 3" key="1">
    <citation type="submission" date="2013-02" db="EMBL/GenBank/DDBJ databases">
        <title>Draft Genome Sequence of Streptomyces afghaniensis, Which Produces Compounds of the Julimycin B-Complex.</title>
        <authorList>
            <person name="Gruening B.A."/>
            <person name="Praeg A."/>
            <person name="Erxleben A."/>
            <person name="Guenther S."/>
            <person name="Fiedler H.-P."/>
            <person name="Goodfellow M."/>
            <person name="Mueller M."/>
        </authorList>
    </citation>
    <scope>NUCLEOTIDE SEQUENCE [LARGE SCALE GENOMIC DNA]</scope>
    <source>
        <strain evidence="2 3">772</strain>
    </source>
</reference>
<evidence type="ECO:0000256" key="1">
    <source>
        <dbReference type="SAM" id="MobiDB-lite"/>
    </source>
</evidence>
<proteinExistence type="predicted"/>
<organism evidence="2 3">
    <name type="scientific">Streptomyces afghaniensis 772</name>
    <dbReference type="NCBI Taxonomy" id="1283301"/>
    <lineage>
        <taxon>Bacteria</taxon>
        <taxon>Bacillati</taxon>
        <taxon>Actinomycetota</taxon>
        <taxon>Actinomycetes</taxon>
        <taxon>Kitasatosporales</taxon>
        <taxon>Streptomycetaceae</taxon>
        <taxon>Streptomyces</taxon>
    </lineage>
</organism>
<sequence length="50" mass="4998">MGALTGERVVDGRGQGGASGGPAGEMAVRCRPVSVRSAALREGGGQERRS</sequence>
<feature type="compositionally biased region" description="Gly residues" evidence="1">
    <location>
        <begin position="13"/>
        <end position="23"/>
    </location>
</feature>
<dbReference type="Proteomes" id="UP000015001">
    <property type="component" value="Unassembled WGS sequence"/>
</dbReference>
<dbReference type="EMBL" id="AOPY01001351">
    <property type="protein sequence ID" value="EPJ40926.1"/>
    <property type="molecule type" value="Genomic_DNA"/>
</dbReference>
<dbReference type="PATRIC" id="fig|1283301.3.peg.1981"/>